<keyword evidence="5" id="KW-0539">Nucleus</keyword>
<dbReference type="Proteomes" id="UP000053789">
    <property type="component" value="Unassembled WGS sequence"/>
</dbReference>
<proteinExistence type="predicted"/>
<keyword evidence="2" id="KW-0805">Transcription regulation</keyword>
<dbReference type="RefSeq" id="XP_016619014.1">
    <property type="nucleotide sequence ID" value="XM_016765064.1"/>
</dbReference>
<keyword evidence="3" id="KW-0238">DNA-binding</keyword>
<dbReference type="AlphaFoldDB" id="A0A0D2HNB3"/>
<evidence type="ECO:0000313" key="7">
    <source>
        <dbReference type="Proteomes" id="UP000053789"/>
    </source>
</evidence>
<dbReference type="GeneID" id="27700257"/>
<organism evidence="6 7">
    <name type="scientific">Cladophialophora bantiana (strain ATCC 10958 / CBS 173.52 / CDC B-1940 / NIH 8579)</name>
    <name type="common">Xylohypha bantiana</name>
    <dbReference type="NCBI Taxonomy" id="1442370"/>
    <lineage>
        <taxon>Eukaryota</taxon>
        <taxon>Fungi</taxon>
        <taxon>Dikarya</taxon>
        <taxon>Ascomycota</taxon>
        <taxon>Pezizomycotina</taxon>
        <taxon>Eurotiomycetes</taxon>
        <taxon>Chaetothyriomycetidae</taxon>
        <taxon>Chaetothyriales</taxon>
        <taxon>Herpotrichiellaceae</taxon>
        <taxon>Cladophialophora</taxon>
    </lineage>
</organism>
<gene>
    <name evidence="6" type="ORF">Z519_07329</name>
</gene>
<dbReference type="InterPro" id="IPR050987">
    <property type="entry name" value="AtrR-like"/>
</dbReference>
<keyword evidence="7" id="KW-1185">Reference proteome</keyword>
<dbReference type="GO" id="GO:0003677">
    <property type="term" value="F:DNA binding"/>
    <property type="evidence" value="ECO:0007669"/>
    <property type="project" value="UniProtKB-KW"/>
</dbReference>
<dbReference type="GO" id="GO:0003700">
    <property type="term" value="F:DNA-binding transcription factor activity"/>
    <property type="evidence" value="ECO:0007669"/>
    <property type="project" value="InterPro"/>
</dbReference>
<evidence type="ECO:0000256" key="1">
    <source>
        <dbReference type="ARBA" id="ARBA00004123"/>
    </source>
</evidence>
<evidence type="ECO:0008006" key="8">
    <source>
        <dbReference type="Google" id="ProtNLM"/>
    </source>
</evidence>
<evidence type="ECO:0000313" key="6">
    <source>
        <dbReference type="EMBL" id="KIW92345.1"/>
    </source>
</evidence>
<dbReference type="GO" id="GO:0005634">
    <property type="term" value="C:nucleus"/>
    <property type="evidence" value="ECO:0007669"/>
    <property type="project" value="UniProtKB-SubCell"/>
</dbReference>
<dbReference type="HOGENOM" id="CLU_721605_0_0_1"/>
<dbReference type="VEuPathDB" id="FungiDB:Z519_07329"/>
<protein>
    <recommendedName>
        <fullName evidence="8">Transcription factor domain-containing protein</fullName>
    </recommendedName>
</protein>
<keyword evidence="4" id="KW-0804">Transcription</keyword>
<evidence type="ECO:0000256" key="3">
    <source>
        <dbReference type="ARBA" id="ARBA00023125"/>
    </source>
</evidence>
<dbReference type="PANTHER" id="PTHR46910:SF37">
    <property type="entry name" value="ZN(II)2CYS6 TRANSCRIPTION FACTOR (EUROFUNG)"/>
    <property type="match status" value="1"/>
</dbReference>
<sequence>MPPALPAALYRKIDLPSPQQLSTYRPHLANSSAGPDLPPNVEFFGAFYFIQCTKLAMIMSDISDFYLFGSHESRHHLELKKKLDEWISVVQQVGQLARGVSIRLGFSFLSYQYHHLVVCLTRGDKPCHETCLGSARAAISLLKRLVAHSEEVFNGIIWQQLYSPFTPFFVLFGEVITNPTSKTSVEDLKVLRQTVLYFLEFQKYHTSAVKLERVAETFTKIAEAYVRHVFRKQSGMTSSDHFRISRAMILPAQPGSCPTTAFATSDFAASPATPRDTNPVGPNIRMGDHMSDERSNLDPTSLLHLLSYQGDGATPFRDLHITDIQPESLQGVQQHDAGNDNDQVLENWQRSDQNVSVRDVEMNGRNQFSHCTFDWFALEKYAI</sequence>
<dbReference type="CDD" id="cd12148">
    <property type="entry name" value="fungal_TF_MHR"/>
    <property type="match status" value="1"/>
</dbReference>
<reference evidence="6" key="1">
    <citation type="submission" date="2015-01" db="EMBL/GenBank/DDBJ databases">
        <title>The Genome Sequence of Cladophialophora bantiana CBS 173.52.</title>
        <authorList>
            <consortium name="The Broad Institute Genomics Platform"/>
            <person name="Cuomo C."/>
            <person name="de Hoog S."/>
            <person name="Gorbushina A."/>
            <person name="Stielow B."/>
            <person name="Teixiera M."/>
            <person name="Abouelleil A."/>
            <person name="Chapman S.B."/>
            <person name="Priest M."/>
            <person name="Young S.K."/>
            <person name="Wortman J."/>
            <person name="Nusbaum C."/>
            <person name="Birren B."/>
        </authorList>
    </citation>
    <scope>NUCLEOTIDE SEQUENCE [LARGE SCALE GENOMIC DNA]</scope>
    <source>
        <strain evidence="6">CBS 173.52</strain>
    </source>
</reference>
<dbReference type="OrthoDB" id="4151741at2759"/>
<evidence type="ECO:0000256" key="5">
    <source>
        <dbReference type="ARBA" id="ARBA00023242"/>
    </source>
</evidence>
<comment type="subcellular location">
    <subcellularLocation>
        <location evidence="1">Nucleus</location>
    </subcellularLocation>
</comment>
<dbReference type="EMBL" id="KN846989">
    <property type="protein sequence ID" value="KIW92345.1"/>
    <property type="molecule type" value="Genomic_DNA"/>
</dbReference>
<evidence type="ECO:0000256" key="4">
    <source>
        <dbReference type="ARBA" id="ARBA00023163"/>
    </source>
</evidence>
<dbReference type="PANTHER" id="PTHR46910">
    <property type="entry name" value="TRANSCRIPTION FACTOR PDR1"/>
    <property type="match status" value="1"/>
</dbReference>
<name>A0A0D2HNB3_CLAB1</name>
<evidence type="ECO:0000256" key="2">
    <source>
        <dbReference type="ARBA" id="ARBA00023015"/>
    </source>
</evidence>
<accession>A0A0D2HNB3</accession>